<keyword evidence="1" id="KW-0472">Membrane</keyword>
<feature type="domain" description="TMEM62 Ig-like" evidence="3">
    <location>
        <begin position="327"/>
        <end position="430"/>
    </location>
</feature>
<dbReference type="VEuPathDB" id="VectorBase:LLONM1_008649"/>
<feature type="transmembrane region" description="Helical" evidence="1">
    <location>
        <begin position="554"/>
        <end position="576"/>
    </location>
</feature>
<dbReference type="PANTHER" id="PTHR14795">
    <property type="entry name" value="HELICASE RELATED"/>
    <property type="match status" value="1"/>
</dbReference>
<protein>
    <submittedName>
        <fullName evidence="5">Uncharacterized protein</fullName>
    </submittedName>
</protein>
<evidence type="ECO:0000256" key="1">
    <source>
        <dbReference type="SAM" id="Phobius"/>
    </source>
</evidence>
<evidence type="ECO:0000259" key="4">
    <source>
        <dbReference type="Pfam" id="PF24394"/>
    </source>
</evidence>
<dbReference type="Proteomes" id="UP000092461">
    <property type="component" value="Unassembled WGS sequence"/>
</dbReference>
<dbReference type="Gene3D" id="3.60.21.10">
    <property type="match status" value="1"/>
</dbReference>
<evidence type="ECO:0000259" key="2">
    <source>
        <dbReference type="Pfam" id="PF00149"/>
    </source>
</evidence>
<evidence type="ECO:0000259" key="3">
    <source>
        <dbReference type="Pfam" id="PF24384"/>
    </source>
</evidence>
<accession>A0A1B0CFM4</accession>
<dbReference type="AlphaFoldDB" id="A0A1B0CFM4"/>
<feature type="transmembrane region" description="Helical" evidence="1">
    <location>
        <begin position="597"/>
        <end position="616"/>
    </location>
</feature>
<evidence type="ECO:0000313" key="5">
    <source>
        <dbReference type="EnsemblMetazoa" id="LLOJ003145-PA"/>
    </source>
</evidence>
<feature type="transmembrane region" description="Helical" evidence="1">
    <location>
        <begin position="498"/>
        <end position="520"/>
    </location>
</feature>
<feature type="domain" description="TMEM62 C-terminal" evidence="4">
    <location>
        <begin position="455"/>
        <end position="580"/>
    </location>
</feature>
<dbReference type="InterPro" id="IPR029052">
    <property type="entry name" value="Metallo-depent_PP-like"/>
</dbReference>
<sequence length="672" mass="77162">MGYTKSAVLFLILIIFCSVYVAKVTNLINVNGNFASRSTAEEWQLREESKQQDNPKVGNRTEHLMWFLQISDLHISMFRDEERVKNLGDFMLRTLAAVQPAVVVVSGDLTDARSLNHIGSEQFEGEWEIYRNLLHEHNVTRKTVWLDLRGNHDNFNVAGRNSSSNLFQKYSVQGAKHSKSYMHQVTVAGDKYTFIAVDACLEPGPKRPYNFIGMITGDELENIQHLMEDARESGSKYTVWFGHYPTSCILTPSAGSGGIRDVIGKHPDSLVYLCGHLHTMGGMVKHMYTVQKAGFLELELGDWKDNRLFRLAAIDHGMFSFVDVHHNEWPIVLITNPKDALFNNPLREDIRLQAESTHIRLLAFSLAPIVECRIRVDSEPFAACERITDSVFAAKWEPRKFWYGVHHVEVIVKDADGREKGVRQAFSLDGTPLSFALKARLVLMSDACHIFQAFFGTMLIICVLPLVIFRIWHMAVVRGKAKRPRIQWTFVRCWVRKLWLLSSVNRIFYPLLIFFIYLLVGPWSVADVIDGHFGVVFMWGIIVDGIILPGSLTYLYGFFQLLLCQLPLIYVYASILDRRYRHILSPPNRPKGRLRKFLQHLPFLTIITVEFILLYFHWASYGFLALILSPLRTWSLILNFSLWYQAQYMPDKCLHAGSAVWSTQPKLVKDDN</sequence>
<dbReference type="EMBL" id="AJWK01010181">
    <property type="status" value="NOT_ANNOTATED_CDS"/>
    <property type="molecule type" value="Genomic_DNA"/>
</dbReference>
<dbReference type="Pfam" id="PF24384">
    <property type="entry name" value="Ig_TMM62"/>
    <property type="match status" value="1"/>
</dbReference>
<keyword evidence="6" id="KW-1185">Reference proteome</keyword>
<name>A0A1B0CFM4_LUTLO</name>
<proteinExistence type="predicted"/>
<dbReference type="Pfam" id="PF24394">
    <property type="entry name" value="TMEM62_C"/>
    <property type="match status" value="1"/>
</dbReference>
<dbReference type="SUPFAM" id="SSF56300">
    <property type="entry name" value="Metallo-dependent phosphatases"/>
    <property type="match status" value="1"/>
</dbReference>
<organism evidence="5 6">
    <name type="scientific">Lutzomyia longipalpis</name>
    <name type="common">Sand fly</name>
    <dbReference type="NCBI Taxonomy" id="7200"/>
    <lineage>
        <taxon>Eukaryota</taxon>
        <taxon>Metazoa</taxon>
        <taxon>Ecdysozoa</taxon>
        <taxon>Arthropoda</taxon>
        <taxon>Hexapoda</taxon>
        <taxon>Insecta</taxon>
        <taxon>Pterygota</taxon>
        <taxon>Neoptera</taxon>
        <taxon>Endopterygota</taxon>
        <taxon>Diptera</taxon>
        <taxon>Nematocera</taxon>
        <taxon>Psychodoidea</taxon>
        <taxon>Psychodidae</taxon>
        <taxon>Lutzomyia</taxon>
        <taxon>Lutzomyia</taxon>
    </lineage>
</organism>
<dbReference type="InterPro" id="IPR056229">
    <property type="entry name" value="Ig_TMM62"/>
</dbReference>
<dbReference type="InterPro" id="IPR004843">
    <property type="entry name" value="Calcineurin-like_PHP"/>
</dbReference>
<dbReference type="InterPro" id="IPR056230">
    <property type="entry name" value="TMEM62_C"/>
</dbReference>
<reference evidence="5" key="1">
    <citation type="submission" date="2020-05" db="UniProtKB">
        <authorList>
            <consortium name="EnsemblMetazoa"/>
        </authorList>
    </citation>
    <scope>IDENTIFICATION</scope>
    <source>
        <strain evidence="5">Jacobina</strain>
    </source>
</reference>
<dbReference type="GO" id="GO:0016787">
    <property type="term" value="F:hydrolase activity"/>
    <property type="evidence" value="ECO:0007669"/>
    <property type="project" value="InterPro"/>
</dbReference>
<feature type="transmembrane region" description="Helical" evidence="1">
    <location>
        <begin position="453"/>
        <end position="477"/>
    </location>
</feature>
<evidence type="ECO:0000313" key="6">
    <source>
        <dbReference type="Proteomes" id="UP000092461"/>
    </source>
</evidence>
<dbReference type="Pfam" id="PF00149">
    <property type="entry name" value="Metallophos"/>
    <property type="match status" value="1"/>
</dbReference>
<keyword evidence="1" id="KW-1133">Transmembrane helix</keyword>
<dbReference type="PANTHER" id="PTHR14795:SF0">
    <property type="entry name" value="TRANSMEMBRANE PROTEIN 62"/>
    <property type="match status" value="1"/>
</dbReference>
<feature type="transmembrane region" description="Helical" evidence="1">
    <location>
        <begin position="622"/>
        <end position="644"/>
    </location>
</feature>
<dbReference type="VEuPathDB" id="VectorBase:LLOJ003145"/>
<dbReference type="EnsemblMetazoa" id="LLOJ003145-RA">
    <property type="protein sequence ID" value="LLOJ003145-PA"/>
    <property type="gene ID" value="LLOJ003145"/>
</dbReference>
<keyword evidence="1" id="KW-0812">Transmembrane</keyword>
<feature type="domain" description="Calcineurin-like phosphoesterase" evidence="2">
    <location>
        <begin position="65"/>
        <end position="279"/>
    </location>
</feature>